<sequence length="124" mass="14420">MSKIQRMSEAEKEVMQIIWAVGGSISSAWLLDELKNRNKDWKPNTVLTFLARLIEKGILTAKKHGRANEYIPLVSANEYKRFETRSFLDSVYDGSIKKFISALYEGDDLTKDEIEDLKKWFSQR</sequence>
<evidence type="ECO:0000256" key="1">
    <source>
        <dbReference type="ARBA" id="ARBA00011046"/>
    </source>
</evidence>
<organism evidence="5 6">
    <name type="scientific">Sinanaerobacter chloroacetimidivorans</name>
    <dbReference type="NCBI Taxonomy" id="2818044"/>
    <lineage>
        <taxon>Bacteria</taxon>
        <taxon>Bacillati</taxon>
        <taxon>Bacillota</taxon>
        <taxon>Clostridia</taxon>
        <taxon>Peptostreptococcales</taxon>
        <taxon>Anaerovoracaceae</taxon>
        <taxon>Sinanaerobacter</taxon>
    </lineage>
</organism>
<evidence type="ECO:0000313" key="5">
    <source>
        <dbReference type="EMBL" id="MBR0597801.1"/>
    </source>
</evidence>
<evidence type="ECO:0000256" key="2">
    <source>
        <dbReference type="ARBA" id="ARBA00023015"/>
    </source>
</evidence>
<dbReference type="Pfam" id="PF03965">
    <property type="entry name" value="Penicillinase_R"/>
    <property type="match status" value="1"/>
</dbReference>
<dbReference type="InterPro" id="IPR005650">
    <property type="entry name" value="BlaI_family"/>
</dbReference>
<name>A0A8J7VZX4_9FIRM</name>
<accession>A0A8J7VZX4</accession>
<protein>
    <submittedName>
        <fullName evidence="5">BlaI/MecI/CopY family transcriptional regulator</fullName>
    </submittedName>
</protein>
<dbReference type="EMBL" id="JAGSND010000004">
    <property type="protein sequence ID" value="MBR0597801.1"/>
    <property type="molecule type" value="Genomic_DNA"/>
</dbReference>
<dbReference type="Gene3D" id="1.10.10.10">
    <property type="entry name" value="Winged helix-like DNA-binding domain superfamily/Winged helix DNA-binding domain"/>
    <property type="match status" value="1"/>
</dbReference>
<gene>
    <name evidence="5" type="ORF">KCX82_07950</name>
</gene>
<dbReference type="GO" id="GO:0045892">
    <property type="term" value="P:negative regulation of DNA-templated transcription"/>
    <property type="evidence" value="ECO:0007669"/>
    <property type="project" value="InterPro"/>
</dbReference>
<dbReference type="Proteomes" id="UP000675664">
    <property type="component" value="Unassembled WGS sequence"/>
</dbReference>
<comment type="caution">
    <text evidence="5">The sequence shown here is derived from an EMBL/GenBank/DDBJ whole genome shotgun (WGS) entry which is preliminary data.</text>
</comment>
<evidence type="ECO:0000313" key="6">
    <source>
        <dbReference type="Proteomes" id="UP000675664"/>
    </source>
</evidence>
<keyword evidence="3" id="KW-0238">DNA-binding</keyword>
<keyword evidence="6" id="KW-1185">Reference proteome</keyword>
<dbReference type="RefSeq" id="WP_227017932.1">
    <property type="nucleotide sequence ID" value="NZ_JAGSND010000004.1"/>
</dbReference>
<dbReference type="InterPro" id="IPR036390">
    <property type="entry name" value="WH_DNA-bd_sf"/>
</dbReference>
<proteinExistence type="inferred from homology"/>
<dbReference type="PIRSF" id="PIRSF019455">
    <property type="entry name" value="CopR_AtkY"/>
    <property type="match status" value="1"/>
</dbReference>
<comment type="similarity">
    <text evidence="1">Belongs to the BlaI transcriptional regulatory family.</text>
</comment>
<dbReference type="InterPro" id="IPR036388">
    <property type="entry name" value="WH-like_DNA-bd_sf"/>
</dbReference>
<dbReference type="AlphaFoldDB" id="A0A8J7VZX4"/>
<reference evidence="5" key="2">
    <citation type="submission" date="2021-04" db="EMBL/GenBank/DDBJ databases">
        <authorList>
            <person name="Liu J."/>
        </authorList>
    </citation>
    <scope>NUCLEOTIDE SEQUENCE</scope>
    <source>
        <strain evidence="5">BAD-6</strain>
    </source>
</reference>
<keyword evidence="2" id="KW-0805">Transcription regulation</keyword>
<reference evidence="5" key="1">
    <citation type="submission" date="2021-04" db="EMBL/GenBank/DDBJ databases">
        <title>Sinoanaerobacter chloroacetimidivorans sp. nov., an obligate anaerobic bacterium isolated from anaerobic sludge.</title>
        <authorList>
            <person name="Bao Y."/>
        </authorList>
    </citation>
    <scope>NUCLEOTIDE SEQUENCE</scope>
    <source>
        <strain evidence="5">BAD-6</strain>
    </source>
</reference>
<dbReference type="Gene3D" id="1.10.4040.10">
    <property type="entry name" value="Penicillinase repressor domain"/>
    <property type="match status" value="1"/>
</dbReference>
<evidence type="ECO:0000256" key="4">
    <source>
        <dbReference type="ARBA" id="ARBA00023163"/>
    </source>
</evidence>
<evidence type="ECO:0000256" key="3">
    <source>
        <dbReference type="ARBA" id="ARBA00023125"/>
    </source>
</evidence>
<dbReference type="SUPFAM" id="SSF46785">
    <property type="entry name" value="Winged helix' DNA-binding domain"/>
    <property type="match status" value="1"/>
</dbReference>
<dbReference type="GO" id="GO:0003677">
    <property type="term" value="F:DNA binding"/>
    <property type="evidence" value="ECO:0007669"/>
    <property type="project" value="UniProtKB-KW"/>
</dbReference>
<keyword evidence="4" id="KW-0804">Transcription</keyword>